<dbReference type="GO" id="GO:0005789">
    <property type="term" value="C:endoplasmic reticulum membrane"/>
    <property type="evidence" value="ECO:0007669"/>
    <property type="project" value="UniProtKB-SubCell"/>
</dbReference>
<comment type="subcellular location">
    <subcellularLocation>
        <location evidence="1">Endoplasmic reticulum membrane</location>
        <topology evidence="1">Multi-pass membrane protein</topology>
    </subcellularLocation>
</comment>
<feature type="transmembrane region" description="Helical" evidence="10">
    <location>
        <begin position="6"/>
        <end position="29"/>
    </location>
</feature>
<dbReference type="Proteomes" id="UP001054252">
    <property type="component" value="Unassembled WGS sequence"/>
</dbReference>
<evidence type="ECO:0000256" key="2">
    <source>
        <dbReference type="ARBA" id="ARBA00022448"/>
    </source>
</evidence>
<dbReference type="EMBL" id="BPVZ01000005">
    <property type="protein sequence ID" value="GKU92258.1"/>
    <property type="molecule type" value="Genomic_DNA"/>
</dbReference>
<dbReference type="InterPro" id="IPR045033">
    <property type="entry name" value="PILS1/3/4/5/7"/>
</dbReference>
<accession>A0AAV5HTS7</accession>
<dbReference type="PANTHER" id="PTHR31651">
    <property type="match status" value="1"/>
</dbReference>
<evidence type="ECO:0000256" key="1">
    <source>
        <dbReference type="ARBA" id="ARBA00004477"/>
    </source>
</evidence>
<evidence type="ECO:0000256" key="7">
    <source>
        <dbReference type="ARBA" id="ARBA00023294"/>
    </source>
</evidence>
<dbReference type="GO" id="GO:0009734">
    <property type="term" value="P:auxin-activated signaling pathway"/>
    <property type="evidence" value="ECO:0007669"/>
    <property type="project" value="UniProtKB-KW"/>
</dbReference>
<evidence type="ECO:0000256" key="4">
    <source>
        <dbReference type="ARBA" id="ARBA00022824"/>
    </source>
</evidence>
<keyword evidence="12" id="KW-1185">Reference proteome</keyword>
<dbReference type="PANTHER" id="PTHR31651:SF43">
    <property type="entry name" value="SYMPORTER, PUTATIVE-RELATED"/>
    <property type="match status" value="1"/>
</dbReference>
<evidence type="ECO:0000256" key="8">
    <source>
        <dbReference type="ARBA" id="ARBA00025100"/>
    </source>
</evidence>
<keyword evidence="5 10" id="KW-1133">Transmembrane helix</keyword>
<feature type="transmembrane region" description="Helical" evidence="10">
    <location>
        <begin position="333"/>
        <end position="355"/>
    </location>
</feature>
<proteinExistence type="inferred from homology"/>
<feature type="transmembrane region" description="Helical" evidence="10">
    <location>
        <begin position="73"/>
        <end position="94"/>
    </location>
</feature>
<organism evidence="11 12">
    <name type="scientific">Rubroshorea leprosula</name>
    <dbReference type="NCBI Taxonomy" id="152421"/>
    <lineage>
        <taxon>Eukaryota</taxon>
        <taxon>Viridiplantae</taxon>
        <taxon>Streptophyta</taxon>
        <taxon>Embryophyta</taxon>
        <taxon>Tracheophyta</taxon>
        <taxon>Spermatophyta</taxon>
        <taxon>Magnoliopsida</taxon>
        <taxon>eudicotyledons</taxon>
        <taxon>Gunneridae</taxon>
        <taxon>Pentapetalae</taxon>
        <taxon>rosids</taxon>
        <taxon>malvids</taxon>
        <taxon>Malvales</taxon>
        <taxon>Dipterocarpaceae</taxon>
        <taxon>Rubroshorea</taxon>
    </lineage>
</organism>
<keyword evidence="2" id="KW-0813">Transport</keyword>
<keyword evidence="7" id="KW-0927">Auxin signaling pathway</keyword>
<comment type="caution">
    <text evidence="11">The sequence shown here is derived from an EMBL/GenBank/DDBJ whole genome shotgun (WGS) entry which is preliminary data.</text>
</comment>
<feature type="transmembrane region" description="Helical" evidence="10">
    <location>
        <begin position="367"/>
        <end position="391"/>
    </location>
</feature>
<dbReference type="InterPro" id="IPR004776">
    <property type="entry name" value="Mem_transp_PIN-like"/>
</dbReference>
<sequence>MDFLDLFILALMPVLKVLLVTAVGLFLATDRVNLLGPDARSHLNSLVFYLLSPALIFSNLAETVTMESLRSLWFMPVNILLTLILGSLLGWILVKITKTPPHLQGLVIGCCSAGNIGNLLLVVLPELCEESNSPFGDSSTCSTNAEAYASFSLAILAVYIWSYVYIMMWVYAKKGEGNGIDKDEHPDPVVVTISGGESEDFLQSSREALLSSKSLEGTEGLSDQIEPLPQSIEGKEKGKVLVFLEKIKERVNNLTSHIKLKMLLAPSTIAAIVGFTIGLVSPIRKLLIGDSAPLRTIYSSAALIGNAAIPCITLIIGANLLKGLRGYGVGAPIIAGIAAIKFIILPALGVGIVKAANHFGIVESNSLLLFTLLFQYAVPPAMNIGTICQLLGAGQSECSVIMLWTYALATFFLTLWSAFFIWLVT</sequence>
<protein>
    <submittedName>
        <fullName evidence="11">Uncharacterized protein</fullName>
    </submittedName>
</protein>
<comment type="similarity">
    <text evidence="9">Belongs to the auxin efflux carrier (TC 2.A.69.2) family.</text>
</comment>
<dbReference type="GO" id="GO:0080162">
    <property type="term" value="P:endoplasmic reticulum to cytosol auxin transport"/>
    <property type="evidence" value="ECO:0007669"/>
    <property type="project" value="InterPro"/>
</dbReference>
<comment type="function">
    <text evidence="8">Involved in cellular auxin homeostasis by regulating auxin metabolism. Regulates intracellular auxin accumulation at the endoplasmic reticulum and thus auxin availability for nuclear auxin signaling.</text>
</comment>
<evidence type="ECO:0000256" key="5">
    <source>
        <dbReference type="ARBA" id="ARBA00022989"/>
    </source>
</evidence>
<keyword evidence="3 10" id="KW-0812">Transmembrane</keyword>
<reference evidence="11 12" key="1">
    <citation type="journal article" date="2021" name="Commun. Biol.">
        <title>The genome of Shorea leprosula (Dipterocarpaceae) highlights the ecological relevance of drought in aseasonal tropical rainforests.</title>
        <authorList>
            <person name="Ng K.K.S."/>
            <person name="Kobayashi M.J."/>
            <person name="Fawcett J.A."/>
            <person name="Hatakeyama M."/>
            <person name="Paape T."/>
            <person name="Ng C.H."/>
            <person name="Ang C.C."/>
            <person name="Tnah L.H."/>
            <person name="Lee C.T."/>
            <person name="Nishiyama T."/>
            <person name="Sese J."/>
            <person name="O'Brien M.J."/>
            <person name="Copetti D."/>
            <person name="Mohd Noor M.I."/>
            <person name="Ong R.C."/>
            <person name="Putra M."/>
            <person name="Sireger I.Z."/>
            <person name="Indrioko S."/>
            <person name="Kosugi Y."/>
            <person name="Izuno A."/>
            <person name="Isagi Y."/>
            <person name="Lee S.L."/>
            <person name="Shimizu K.K."/>
        </authorList>
    </citation>
    <scope>NUCLEOTIDE SEQUENCE [LARGE SCALE GENOMIC DNA]</scope>
    <source>
        <strain evidence="11">214</strain>
    </source>
</reference>
<dbReference type="Pfam" id="PF03547">
    <property type="entry name" value="Mem_trans"/>
    <property type="match status" value="1"/>
</dbReference>
<evidence type="ECO:0000256" key="10">
    <source>
        <dbReference type="SAM" id="Phobius"/>
    </source>
</evidence>
<feature type="transmembrane region" description="Helical" evidence="10">
    <location>
        <begin position="303"/>
        <end position="321"/>
    </location>
</feature>
<evidence type="ECO:0000313" key="12">
    <source>
        <dbReference type="Proteomes" id="UP001054252"/>
    </source>
</evidence>
<feature type="transmembrane region" description="Helical" evidence="10">
    <location>
        <begin position="403"/>
        <end position="424"/>
    </location>
</feature>
<feature type="transmembrane region" description="Helical" evidence="10">
    <location>
        <begin position="147"/>
        <end position="172"/>
    </location>
</feature>
<dbReference type="AlphaFoldDB" id="A0AAV5HTS7"/>
<evidence type="ECO:0000313" key="11">
    <source>
        <dbReference type="EMBL" id="GKU92258.1"/>
    </source>
</evidence>
<evidence type="ECO:0000256" key="3">
    <source>
        <dbReference type="ARBA" id="ARBA00022692"/>
    </source>
</evidence>
<evidence type="ECO:0000256" key="6">
    <source>
        <dbReference type="ARBA" id="ARBA00023136"/>
    </source>
</evidence>
<evidence type="ECO:0000256" key="9">
    <source>
        <dbReference type="ARBA" id="ARBA00025752"/>
    </source>
</evidence>
<gene>
    <name evidence="11" type="ORF">SLEP1_g6007</name>
</gene>
<keyword evidence="6 10" id="KW-0472">Membrane</keyword>
<feature type="transmembrane region" description="Helical" evidence="10">
    <location>
        <begin position="263"/>
        <end position="283"/>
    </location>
</feature>
<name>A0AAV5HTS7_9ROSI</name>
<keyword evidence="4" id="KW-0256">Endoplasmic reticulum</keyword>